<dbReference type="EMBL" id="JAUFRC010000001">
    <property type="protein sequence ID" value="MDN3712302.1"/>
    <property type="molecule type" value="Genomic_DNA"/>
</dbReference>
<feature type="transmembrane region" description="Helical" evidence="1">
    <location>
        <begin position="66"/>
        <end position="85"/>
    </location>
</feature>
<reference evidence="3" key="1">
    <citation type="journal article" date="2019" name="Int. J. Syst. Evol. Microbiol.">
        <title>The Global Catalogue of Microorganisms (GCM) 10K type strain sequencing project: providing services to taxonomists for standard genome sequencing and annotation.</title>
        <authorList>
            <consortium name="The Broad Institute Genomics Platform"/>
            <consortium name="The Broad Institute Genome Sequencing Center for Infectious Disease"/>
            <person name="Wu L."/>
            <person name="Ma J."/>
        </authorList>
    </citation>
    <scope>NUCLEOTIDE SEQUENCE [LARGE SCALE GENOMIC DNA]</scope>
    <source>
        <strain evidence="3">CECT 8482</strain>
    </source>
</reference>
<evidence type="ECO:0000313" key="2">
    <source>
        <dbReference type="EMBL" id="MDN3712302.1"/>
    </source>
</evidence>
<name>A0ABT8D8X2_9RHOB</name>
<evidence type="ECO:0000256" key="1">
    <source>
        <dbReference type="SAM" id="Phobius"/>
    </source>
</evidence>
<keyword evidence="1" id="KW-0472">Membrane</keyword>
<evidence type="ECO:0000313" key="3">
    <source>
        <dbReference type="Proteomes" id="UP001243846"/>
    </source>
</evidence>
<protein>
    <submittedName>
        <fullName evidence="2">Uncharacterized protein</fullName>
    </submittedName>
</protein>
<comment type="caution">
    <text evidence="2">The sequence shown here is derived from an EMBL/GenBank/DDBJ whole genome shotgun (WGS) entry which is preliminary data.</text>
</comment>
<keyword evidence="1" id="KW-1133">Transmembrane helix</keyword>
<keyword evidence="3" id="KW-1185">Reference proteome</keyword>
<feature type="transmembrane region" description="Helical" evidence="1">
    <location>
        <begin position="28"/>
        <end position="60"/>
    </location>
</feature>
<organism evidence="2 3">
    <name type="scientific">Paracoccus cavernae</name>
    <dbReference type="NCBI Taxonomy" id="1571207"/>
    <lineage>
        <taxon>Bacteria</taxon>
        <taxon>Pseudomonadati</taxon>
        <taxon>Pseudomonadota</taxon>
        <taxon>Alphaproteobacteria</taxon>
        <taxon>Rhodobacterales</taxon>
        <taxon>Paracoccaceae</taxon>
        <taxon>Paracoccus</taxon>
    </lineage>
</organism>
<proteinExistence type="predicted"/>
<gene>
    <name evidence="2" type="ORF">QWZ10_11920</name>
</gene>
<dbReference type="Proteomes" id="UP001243846">
    <property type="component" value="Unassembled WGS sequence"/>
</dbReference>
<accession>A0ABT8D8X2</accession>
<sequence>MTSRSARPRGLRRLLRARRRGVAAGRDGSILVIVVFVFVVFVVVFIVGVIIVVVIIVVIIAVDVDIAVFLIVDVVGLVGLCLGSIKDGLRVNFCGDLGLGRGGRLGFGTRIRAGSGVVFSWDISLSCASLRWQSRRSIPNARKCKAVLAPKANPE</sequence>
<keyword evidence="1" id="KW-0812">Transmembrane</keyword>